<organism evidence="2">
    <name type="scientific">Picea sitchensis</name>
    <name type="common">Sitka spruce</name>
    <name type="synonym">Pinus sitchensis</name>
    <dbReference type="NCBI Taxonomy" id="3332"/>
    <lineage>
        <taxon>Eukaryota</taxon>
        <taxon>Viridiplantae</taxon>
        <taxon>Streptophyta</taxon>
        <taxon>Embryophyta</taxon>
        <taxon>Tracheophyta</taxon>
        <taxon>Spermatophyta</taxon>
        <taxon>Pinopsida</taxon>
        <taxon>Pinidae</taxon>
        <taxon>Conifers I</taxon>
        <taxon>Pinales</taxon>
        <taxon>Pinaceae</taxon>
        <taxon>Picea</taxon>
    </lineage>
</organism>
<reference evidence="2" key="1">
    <citation type="journal article" date="2008" name="BMC Genomics">
        <title>A conifer genomics resource of 200,000 spruce (Picea spp.) ESTs and 6,464 high-quality, sequence-finished full-length cDNAs for Sitka spruce (Picea sitchensis).</title>
        <authorList>
            <person name="Ralph S.G."/>
            <person name="Chun H.J."/>
            <person name="Kolosova N."/>
            <person name="Cooper D."/>
            <person name="Oddy C."/>
            <person name="Ritland C.E."/>
            <person name="Kirkpatrick R."/>
            <person name="Moore R."/>
            <person name="Barber S."/>
            <person name="Holt R.A."/>
            <person name="Jones S.J."/>
            <person name="Marra M.A."/>
            <person name="Douglas C.J."/>
            <person name="Ritland K."/>
            <person name="Bohlmann J."/>
        </authorList>
    </citation>
    <scope>NUCLEOTIDE SEQUENCE</scope>
    <source>
        <tissue evidence="2">Green portion of the leader tissue</tissue>
    </source>
</reference>
<accession>A9NYN1</accession>
<dbReference type="EMBL" id="EF086482">
    <property type="protein sequence ID" value="ABK25742.1"/>
    <property type="molecule type" value="mRNA"/>
</dbReference>
<protein>
    <submittedName>
        <fullName evidence="2">Uncharacterized protein</fullName>
    </submittedName>
</protein>
<name>A9NYN1_PICSI</name>
<sequence length="101" mass="11060">MGLLFWRSNKKVTEEKPKEPPSPSTASTTPSAQQSTDSYNGAVMEVPRPAETSVFEFGLAAKSEDGITLAGYCPVSNDIEPCRWEILPTGDPEAHQFRVVF</sequence>
<evidence type="ECO:0000256" key="1">
    <source>
        <dbReference type="SAM" id="MobiDB-lite"/>
    </source>
</evidence>
<proteinExistence type="evidence at transcript level"/>
<feature type="compositionally biased region" description="Low complexity" evidence="1">
    <location>
        <begin position="24"/>
        <end position="36"/>
    </location>
</feature>
<dbReference type="AlphaFoldDB" id="A9NYN1"/>
<evidence type="ECO:0000313" key="2">
    <source>
        <dbReference type="EMBL" id="ABK25742.1"/>
    </source>
</evidence>
<feature type="region of interest" description="Disordered" evidence="1">
    <location>
        <begin position="1"/>
        <end position="44"/>
    </location>
</feature>